<accession>A0A1I3PGT3</accession>
<dbReference type="AlphaFoldDB" id="A0A1I3PGT3"/>
<evidence type="ECO:0000313" key="1">
    <source>
        <dbReference type="EMBL" id="SFJ20683.1"/>
    </source>
</evidence>
<name>A0A1I3PGT3_9GAMM</name>
<dbReference type="OrthoDB" id="9806524at2"/>
<dbReference type="Proteomes" id="UP000199445">
    <property type="component" value="Unassembled WGS sequence"/>
</dbReference>
<sequence length="254" mass="28854">MKTLLLYDEITLLNRERHRNLRLQPASSFSFAAGTHYVPLAAQEFYQAARDYPILFVGEGETMAPLALLGLEEGVNLHIDEQGAWTQGAYVPAFIRRYPFVLATNAEDRFSVCFDAGFEGWNEEEGQPLFDGDGKNTAFLDEVIEFLKGFTGEMNRTDDFVKTLNDMDLLSRKTLNLKHPEGATYRIDDFHAVDEEKFAQLDDKQVLELNQKGYLGLVYAHLISLGSANRLFDSHLKRRQGSPKTHPEPEPELH</sequence>
<dbReference type="Pfam" id="PF07277">
    <property type="entry name" value="SapC"/>
    <property type="match status" value="1"/>
</dbReference>
<reference evidence="1 2" key="1">
    <citation type="submission" date="2016-10" db="EMBL/GenBank/DDBJ databases">
        <authorList>
            <person name="de Groot N.N."/>
        </authorList>
    </citation>
    <scope>NUCLEOTIDE SEQUENCE [LARGE SCALE GENOMIC DNA]</scope>
    <source>
        <strain evidence="1 2">IBRC-M 10445</strain>
    </source>
</reference>
<keyword evidence="2" id="KW-1185">Reference proteome</keyword>
<proteinExistence type="predicted"/>
<evidence type="ECO:0000313" key="2">
    <source>
        <dbReference type="Proteomes" id="UP000199445"/>
    </source>
</evidence>
<dbReference type="InterPro" id="IPR010836">
    <property type="entry name" value="SapC"/>
</dbReference>
<dbReference type="EMBL" id="FOSC01000001">
    <property type="protein sequence ID" value="SFJ20683.1"/>
    <property type="molecule type" value="Genomic_DNA"/>
</dbReference>
<gene>
    <name evidence="1" type="ORF">SAMN05216429_101190</name>
</gene>
<organism evidence="1 2">
    <name type="scientific">Marinobacter persicus</name>
    <dbReference type="NCBI Taxonomy" id="930118"/>
    <lineage>
        <taxon>Bacteria</taxon>
        <taxon>Pseudomonadati</taxon>
        <taxon>Pseudomonadota</taxon>
        <taxon>Gammaproteobacteria</taxon>
        <taxon>Pseudomonadales</taxon>
        <taxon>Marinobacteraceae</taxon>
        <taxon>Marinobacter</taxon>
    </lineage>
</organism>
<protein>
    <submittedName>
        <fullName evidence="1">SapC protein</fullName>
    </submittedName>
</protein>
<dbReference type="RefSeq" id="WP_091700468.1">
    <property type="nucleotide sequence ID" value="NZ_BMYN01000016.1"/>
</dbReference>